<gene>
    <name evidence="2" type="ORF">LAESUDRAFT_722729</name>
</gene>
<organism evidence="2 3">
    <name type="scientific">Laetiporus sulphureus 93-53</name>
    <dbReference type="NCBI Taxonomy" id="1314785"/>
    <lineage>
        <taxon>Eukaryota</taxon>
        <taxon>Fungi</taxon>
        <taxon>Dikarya</taxon>
        <taxon>Basidiomycota</taxon>
        <taxon>Agaricomycotina</taxon>
        <taxon>Agaricomycetes</taxon>
        <taxon>Polyporales</taxon>
        <taxon>Laetiporus</taxon>
    </lineage>
</organism>
<evidence type="ECO:0000313" key="3">
    <source>
        <dbReference type="Proteomes" id="UP000076871"/>
    </source>
</evidence>
<feature type="region of interest" description="Disordered" evidence="1">
    <location>
        <begin position="24"/>
        <end position="74"/>
    </location>
</feature>
<keyword evidence="3" id="KW-1185">Reference proteome</keyword>
<sequence length="74" mass="7889">MMRIEPAHSFQTRSCLCMASALRSSSEDDPSQHLCRSNPSGEKADALPAHLGPRGADIGVASPAAATRRWHSCV</sequence>
<protein>
    <submittedName>
        <fullName evidence="2">Uncharacterized protein</fullName>
    </submittedName>
</protein>
<evidence type="ECO:0000256" key="1">
    <source>
        <dbReference type="SAM" id="MobiDB-lite"/>
    </source>
</evidence>
<reference evidence="2 3" key="1">
    <citation type="journal article" date="2016" name="Mol. Biol. Evol.">
        <title>Comparative Genomics of Early-Diverging Mushroom-Forming Fungi Provides Insights into the Origins of Lignocellulose Decay Capabilities.</title>
        <authorList>
            <person name="Nagy L.G."/>
            <person name="Riley R."/>
            <person name="Tritt A."/>
            <person name="Adam C."/>
            <person name="Daum C."/>
            <person name="Floudas D."/>
            <person name="Sun H."/>
            <person name="Yadav J.S."/>
            <person name="Pangilinan J."/>
            <person name="Larsson K.H."/>
            <person name="Matsuura K."/>
            <person name="Barry K."/>
            <person name="Labutti K."/>
            <person name="Kuo R."/>
            <person name="Ohm R.A."/>
            <person name="Bhattacharya S.S."/>
            <person name="Shirouzu T."/>
            <person name="Yoshinaga Y."/>
            <person name="Martin F.M."/>
            <person name="Grigoriev I.V."/>
            <person name="Hibbett D.S."/>
        </authorList>
    </citation>
    <scope>NUCLEOTIDE SEQUENCE [LARGE SCALE GENOMIC DNA]</scope>
    <source>
        <strain evidence="2 3">93-53</strain>
    </source>
</reference>
<name>A0A165G2J8_9APHY</name>
<evidence type="ECO:0000313" key="2">
    <source>
        <dbReference type="EMBL" id="KZT09745.1"/>
    </source>
</evidence>
<dbReference type="EMBL" id="KV427611">
    <property type="protein sequence ID" value="KZT09745.1"/>
    <property type="molecule type" value="Genomic_DNA"/>
</dbReference>
<proteinExistence type="predicted"/>
<dbReference type="GeneID" id="63825292"/>
<dbReference type="AlphaFoldDB" id="A0A165G2J8"/>
<accession>A0A165G2J8</accession>
<dbReference type="RefSeq" id="XP_040767485.1">
    <property type="nucleotide sequence ID" value="XM_040908263.1"/>
</dbReference>
<dbReference type="InParanoid" id="A0A165G2J8"/>
<dbReference type="Proteomes" id="UP000076871">
    <property type="component" value="Unassembled WGS sequence"/>
</dbReference>